<dbReference type="Gene3D" id="1.20.970.10">
    <property type="entry name" value="Transferase, Pyrimidine Nucleoside Phosphorylase, Chain C"/>
    <property type="match status" value="1"/>
</dbReference>
<keyword evidence="2 5" id="KW-0808">Transferase</keyword>
<dbReference type="GO" id="GO:0000162">
    <property type="term" value="P:L-tryptophan biosynthetic process"/>
    <property type="evidence" value="ECO:0007669"/>
    <property type="project" value="InterPro"/>
</dbReference>
<evidence type="ECO:0000256" key="1">
    <source>
        <dbReference type="ARBA" id="ARBA00022676"/>
    </source>
</evidence>
<feature type="domain" description="Glycosyl transferase family 3" evidence="3">
    <location>
        <begin position="87"/>
        <end position="343"/>
    </location>
</feature>
<reference evidence="5 6" key="1">
    <citation type="journal article" date="2010" name="Stand. Genomic Sci.">
        <title>Complete genome sequence of Haliangium ochraceum type strain (SMP-2).</title>
        <authorList>
            <consortium name="US DOE Joint Genome Institute (JGI-PGF)"/>
            <person name="Ivanova N."/>
            <person name="Daum C."/>
            <person name="Lang E."/>
            <person name="Abt B."/>
            <person name="Kopitz M."/>
            <person name="Saunders E."/>
            <person name="Lapidus A."/>
            <person name="Lucas S."/>
            <person name="Glavina Del Rio T."/>
            <person name="Nolan M."/>
            <person name="Tice H."/>
            <person name="Copeland A."/>
            <person name="Cheng J.F."/>
            <person name="Chen F."/>
            <person name="Bruce D."/>
            <person name="Goodwin L."/>
            <person name="Pitluck S."/>
            <person name="Mavromatis K."/>
            <person name="Pati A."/>
            <person name="Mikhailova N."/>
            <person name="Chen A."/>
            <person name="Palaniappan K."/>
            <person name="Land M."/>
            <person name="Hauser L."/>
            <person name="Chang Y.J."/>
            <person name="Jeffries C.D."/>
            <person name="Detter J.C."/>
            <person name="Brettin T."/>
            <person name="Rohde M."/>
            <person name="Goker M."/>
            <person name="Bristow J."/>
            <person name="Markowitz V."/>
            <person name="Eisen J.A."/>
            <person name="Hugenholtz P."/>
            <person name="Kyrpides N.C."/>
            <person name="Klenk H.P."/>
        </authorList>
    </citation>
    <scope>NUCLEOTIDE SEQUENCE [LARGE SCALE GENOMIC DNA]</scope>
    <source>
        <strain evidence="6">DSM 14365 / CIP 107738 / JCM 11303 / AJ 13395 / SMP-2</strain>
    </source>
</reference>
<keyword evidence="6" id="KW-1185">Reference proteome</keyword>
<keyword evidence="1 5" id="KW-0328">Glycosyltransferase</keyword>
<dbReference type="InterPro" id="IPR005940">
    <property type="entry name" value="Anthranilate_Pribosyl_Tfrase"/>
</dbReference>
<dbReference type="EMBL" id="CP001804">
    <property type="protein sequence ID" value="ACY19265.1"/>
    <property type="molecule type" value="Genomic_DNA"/>
</dbReference>
<dbReference type="PANTHER" id="PTHR43285:SF2">
    <property type="entry name" value="ANTHRANILATE PHOSPHORIBOSYLTRANSFERASE"/>
    <property type="match status" value="1"/>
</dbReference>
<evidence type="ECO:0000256" key="2">
    <source>
        <dbReference type="ARBA" id="ARBA00022679"/>
    </source>
</evidence>
<evidence type="ECO:0000313" key="6">
    <source>
        <dbReference type="Proteomes" id="UP000001880"/>
    </source>
</evidence>
<dbReference type="InterPro" id="IPR036320">
    <property type="entry name" value="Glycosyl_Trfase_fam3_N_dom_sf"/>
</dbReference>
<dbReference type="AlphaFoldDB" id="D0LUE2"/>
<dbReference type="SUPFAM" id="SSF52418">
    <property type="entry name" value="Nucleoside phosphorylase/phosphoribosyltransferase catalytic domain"/>
    <property type="match status" value="1"/>
</dbReference>
<dbReference type="eggNOG" id="COG0547">
    <property type="taxonomic scope" value="Bacteria"/>
</dbReference>
<protein>
    <submittedName>
        <fullName evidence="5">Anthranilate phosphoribosyltransferase</fullName>
        <ecNumber evidence="5">2.4.2.18</ecNumber>
    </submittedName>
</protein>
<evidence type="ECO:0000259" key="4">
    <source>
        <dbReference type="Pfam" id="PF02885"/>
    </source>
</evidence>
<feature type="domain" description="Glycosyl transferase family 3 N-terminal" evidence="4">
    <location>
        <begin position="13"/>
        <end position="67"/>
    </location>
</feature>
<dbReference type="RefSeq" id="WP_012831857.1">
    <property type="nucleotide sequence ID" value="NC_013440.1"/>
</dbReference>
<dbReference type="Gene3D" id="3.40.1030.10">
    <property type="entry name" value="Nucleoside phosphorylase/phosphoribosyltransferase catalytic domain"/>
    <property type="match status" value="1"/>
</dbReference>
<dbReference type="OrthoDB" id="9806430at2"/>
<gene>
    <name evidence="5" type="ordered locus">Hoch_6801</name>
</gene>
<dbReference type="STRING" id="502025.Hoch_6801"/>
<dbReference type="Proteomes" id="UP000001880">
    <property type="component" value="Chromosome"/>
</dbReference>
<proteinExistence type="predicted"/>
<sequence length="370" mass="39358">MDQESKLRAFGAFIVRLQQGGNLTREETRAAFNQIWRNEVTEMSQGALIAALRCKGETLDEIVGLAESHNDEWNRLLQVKPLAPEPVLGIVGVGMDDLKSVNTSSGAAIIAAACGVYVHKIGAPGMTSVSGSAQAFAIMGVDSDSSFQNALEAVRDTRLGFTSVVGEAMHQSGILRVLSQLRCGTSIHIAGPIGFHTGERHKIIGVPNPKLGRMVCEAMKLLGYEGALVPCGTADELPGKFMDELSNVGTNYICELRDGEIREYELTPEEAGLKRGSYADIAAADTMEGNVRKMARVLAGHDDGPLLDCLALNAASCMTLMGKAKTLAEGVEMGREAVKSGKARAQIEALIRAQNNDVDAGLARFDALVS</sequence>
<dbReference type="EC" id="2.4.2.18" evidence="5"/>
<dbReference type="Pfam" id="PF02885">
    <property type="entry name" value="Glycos_trans_3N"/>
    <property type="match status" value="1"/>
</dbReference>
<dbReference type="KEGG" id="hoh:Hoch_6801"/>
<name>D0LUE2_HALO1</name>
<dbReference type="SUPFAM" id="SSF47648">
    <property type="entry name" value="Nucleoside phosphorylase/phosphoribosyltransferase N-terminal domain"/>
    <property type="match status" value="1"/>
</dbReference>
<dbReference type="InterPro" id="IPR000312">
    <property type="entry name" value="Glycosyl_Trfase_fam3"/>
</dbReference>
<dbReference type="PANTHER" id="PTHR43285">
    <property type="entry name" value="ANTHRANILATE PHOSPHORIBOSYLTRANSFERASE"/>
    <property type="match status" value="1"/>
</dbReference>
<evidence type="ECO:0000259" key="3">
    <source>
        <dbReference type="Pfam" id="PF00591"/>
    </source>
</evidence>
<dbReference type="InterPro" id="IPR035902">
    <property type="entry name" value="Nuc_phospho_transferase"/>
</dbReference>
<dbReference type="GO" id="GO:0005829">
    <property type="term" value="C:cytosol"/>
    <property type="evidence" value="ECO:0007669"/>
    <property type="project" value="TreeGrafter"/>
</dbReference>
<dbReference type="HOGENOM" id="CLU_034315_3_0_7"/>
<dbReference type="Pfam" id="PF00591">
    <property type="entry name" value="Glycos_transf_3"/>
    <property type="match status" value="1"/>
</dbReference>
<organism evidence="5 6">
    <name type="scientific">Haliangium ochraceum (strain DSM 14365 / JCM 11303 / SMP-2)</name>
    <dbReference type="NCBI Taxonomy" id="502025"/>
    <lineage>
        <taxon>Bacteria</taxon>
        <taxon>Pseudomonadati</taxon>
        <taxon>Myxococcota</taxon>
        <taxon>Polyangia</taxon>
        <taxon>Haliangiales</taxon>
        <taxon>Kofleriaceae</taxon>
        <taxon>Haliangium</taxon>
    </lineage>
</organism>
<dbReference type="GO" id="GO:0004048">
    <property type="term" value="F:anthranilate phosphoribosyltransferase activity"/>
    <property type="evidence" value="ECO:0007669"/>
    <property type="project" value="UniProtKB-EC"/>
</dbReference>
<accession>D0LUE2</accession>
<dbReference type="InterPro" id="IPR017459">
    <property type="entry name" value="Glycosyl_Trfase_fam3_N_dom"/>
</dbReference>
<evidence type="ECO:0000313" key="5">
    <source>
        <dbReference type="EMBL" id="ACY19265.1"/>
    </source>
</evidence>